<evidence type="ECO:0000313" key="6">
    <source>
        <dbReference type="EMBL" id="CAL4063127.1"/>
    </source>
</evidence>
<name>A0AAV2PRV3_MEGNR</name>
<dbReference type="Proteomes" id="UP001497623">
    <property type="component" value="Unassembled WGS sequence"/>
</dbReference>
<evidence type="ECO:0000256" key="1">
    <source>
        <dbReference type="ARBA" id="ARBA00005594"/>
    </source>
</evidence>
<dbReference type="SUPFAM" id="SSF52374">
    <property type="entry name" value="Nucleotidylyl transferase"/>
    <property type="match status" value="1"/>
</dbReference>
<evidence type="ECO:0000256" key="4">
    <source>
        <dbReference type="ARBA" id="ARBA00022840"/>
    </source>
</evidence>
<protein>
    <recommendedName>
        <fullName evidence="5">tRNA synthetases class I catalytic domain-containing protein</fullName>
    </recommendedName>
</protein>
<dbReference type="GO" id="GO:0005524">
    <property type="term" value="F:ATP binding"/>
    <property type="evidence" value="ECO:0007669"/>
    <property type="project" value="UniProtKB-KW"/>
</dbReference>
<accession>A0AAV2PRV3</accession>
<comment type="similarity">
    <text evidence="1">Belongs to the class-I aminoacyl-tRNA synthetase family.</text>
</comment>
<dbReference type="PANTHER" id="PTHR10890">
    <property type="entry name" value="CYSTEINYL-TRNA SYNTHETASE"/>
    <property type="match status" value="1"/>
</dbReference>
<dbReference type="Pfam" id="PF01406">
    <property type="entry name" value="tRNA-synt_1e"/>
    <property type="match status" value="1"/>
</dbReference>
<feature type="domain" description="tRNA synthetases class I catalytic" evidence="5">
    <location>
        <begin position="78"/>
        <end position="165"/>
    </location>
</feature>
<dbReference type="Gene3D" id="3.40.50.620">
    <property type="entry name" value="HUPs"/>
    <property type="match status" value="1"/>
</dbReference>
<dbReference type="InterPro" id="IPR032678">
    <property type="entry name" value="tRNA-synt_1_cat_dom"/>
</dbReference>
<dbReference type="GO" id="GO:0006423">
    <property type="term" value="P:cysteinyl-tRNA aminoacylation"/>
    <property type="evidence" value="ECO:0007669"/>
    <property type="project" value="TreeGrafter"/>
</dbReference>
<dbReference type="GO" id="GO:0005737">
    <property type="term" value="C:cytoplasm"/>
    <property type="evidence" value="ECO:0007669"/>
    <property type="project" value="TreeGrafter"/>
</dbReference>
<keyword evidence="7" id="KW-1185">Reference proteome</keyword>
<reference evidence="6 7" key="1">
    <citation type="submission" date="2024-05" db="EMBL/GenBank/DDBJ databases">
        <authorList>
            <person name="Wallberg A."/>
        </authorList>
    </citation>
    <scope>NUCLEOTIDE SEQUENCE [LARGE SCALE GENOMIC DNA]</scope>
</reference>
<comment type="caution">
    <text evidence="6">The sequence shown here is derived from an EMBL/GenBank/DDBJ whole genome shotgun (WGS) entry which is preliminary data.</text>
</comment>
<gene>
    <name evidence="6" type="ORF">MNOR_LOCUS3093</name>
</gene>
<dbReference type="GO" id="GO:0004817">
    <property type="term" value="F:cysteine-tRNA ligase activity"/>
    <property type="evidence" value="ECO:0007669"/>
    <property type="project" value="TreeGrafter"/>
</dbReference>
<keyword evidence="4" id="KW-0067">ATP-binding</keyword>
<organism evidence="6 7">
    <name type="scientific">Meganyctiphanes norvegica</name>
    <name type="common">Northern krill</name>
    <name type="synonym">Thysanopoda norvegica</name>
    <dbReference type="NCBI Taxonomy" id="48144"/>
    <lineage>
        <taxon>Eukaryota</taxon>
        <taxon>Metazoa</taxon>
        <taxon>Ecdysozoa</taxon>
        <taxon>Arthropoda</taxon>
        <taxon>Crustacea</taxon>
        <taxon>Multicrustacea</taxon>
        <taxon>Malacostraca</taxon>
        <taxon>Eumalacostraca</taxon>
        <taxon>Eucarida</taxon>
        <taxon>Euphausiacea</taxon>
        <taxon>Euphausiidae</taxon>
        <taxon>Meganyctiphanes</taxon>
    </lineage>
</organism>
<dbReference type="InterPro" id="IPR014729">
    <property type="entry name" value="Rossmann-like_a/b/a_fold"/>
</dbReference>
<evidence type="ECO:0000256" key="3">
    <source>
        <dbReference type="ARBA" id="ARBA00022741"/>
    </source>
</evidence>
<dbReference type="AlphaFoldDB" id="A0AAV2PRV3"/>
<evidence type="ECO:0000259" key="5">
    <source>
        <dbReference type="Pfam" id="PF01406"/>
    </source>
</evidence>
<dbReference type="InterPro" id="IPR024909">
    <property type="entry name" value="Cys-tRNA/MSH_ligase"/>
</dbReference>
<dbReference type="PANTHER" id="PTHR10890:SF27">
    <property type="entry name" value="CYSTEINE--TRNA LIGASE, MITOCHONDRIAL-RELATED"/>
    <property type="match status" value="1"/>
</dbReference>
<evidence type="ECO:0000256" key="2">
    <source>
        <dbReference type="ARBA" id="ARBA00022598"/>
    </source>
</evidence>
<dbReference type="EMBL" id="CAXKWB010001016">
    <property type="protein sequence ID" value="CAL4063127.1"/>
    <property type="molecule type" value="Genomic_DNA"/>
</dbReference>
<keyword evidence="3" id="KW-0547">Nucleotide-binding</keyword>
<feature type="non-terminal residue" evidence="6">
    <location>
        <position position="210"/>
    </location>
</feature>
<sequence>MSSEKSFDRFCRFPTVACKPHYRRGITIRTQGAIKATCRWPLATRGLQMILWASQGGHDVYSCNMMNASSVPLLTQNPNVLTWYTCGPTVYDSAHIGHALCYVKLDIIRRILVSMFDLNVVMVMGITDIDDKIINRANEVILVRDETCTLLGNDTLNDLVEIKINGSSVSDFIPEAAILHWFDKGTGNKKLGYMFHHNNIHKQTNAYDRY</sequence>
<evidence type="ECO:0000313" key="7">
    <source>
        <dbReference type="Proteomes" id="UP001497623"/>
    </source>
</evidence>
<proteinExistence type="inferred from homology"/>
<keyword evidence="2" id="KW-0436">Ligase</keyword>